<dbReference type="EMBL" id="JPLY01000004">
    <property type="protein sequence ID" value="KFC21249.1"/>
    <property type="molecule type" value="Genomic_DNA"/>
</dbReference>
<dbReference type="InterPro" id="IPR029044">
    <property type="entry name" value="Nucleotide-diphossugar_trans"/>
</dbReference>
<sequence length="382" mass="43608">MQPLLSIAIATKDREQYCIKTIQSILSFKDDRIQITVADNSNTTKVKEFVDALASPQIAYLYDNSPISSIDNFNRAMEMTTGEYICLLGDDDGILPEAMDYLEWAKLNNIDSFCCKDTIPYFWPGAHPSYESGGLFVSKFTEGKKKVDAKKELVKLLEAGIVNYMFFDLPKSYHGFVKKDIMLEIKEKSGNFYGALSPDIFSVVAIALSCKNHYIIDKPLTIAGVCRTSTTADQFKGLHSGELKDMPHLRNRKVPYVWDKDIPEFYSVTTIWGDSGLNSIDAMKMPEYRQYFNIYPLVAQALLMNRKQILNYMIEKCEKLRKEKKIGKLVFWSRVSFSVLGLVIDKGKRMYRDSFASKSVVIENVEDILQAFKLYNQTVNKS</sequence>
<evidence type="ECO:0000313" key="2">
    <source>
        <dbReference type="EMBL" id="KFC21249.1"/>
    </source>
</evidence>
<evidence type="ECO:0000313" key="3">
    <source>
        <dbReference type="Proteomes" id="UP000028623"/>
    </source>
</evidence>
<dbReference type="eggNOG" id="COG1216">
    <property type="taxonomic scope" value="Bacteria"/>
</dbReference>
<dbReference type="SUPFAM" id="SSF53448">
    <property type="entry name" value="Nucleotide-diphospho-sugar transferases"/>
    <property type="match status" value="1"/>
</dbReference>
<keyword evidence="3" id="KW-1185">Reference proteome</keyword>
<dbReference type="Gene3D" id="3.90.550.10">
    <property type="entry name" value="Spore Coat Polysaccharide Biosynthesis Protein SpsA, Chain A"/>
    <property type="match status" value="1"/>
</dbReference>
<protein>
    <recommendedName>
        <fullName evidence="1">Glycosyltransferase 2-like domain-containing protein</fullName>
    </recommendedName>
</protein>
<accession>A0A085BFK4</accession>
<dbReference type="OrthoDB" id="396512at2"/>
<comment type="caution">
    <text evidence="2">The sequence shown here is derived from an EMBL/GenBank/DDBJ whole genome shotgun (WGS) entry which is preliminary data.</text>
</comment>
<dbReference type="Pfam" id="PF00535">
    <property type="entry name" value="Glycos_transf_2"/>
    <property type="match status" value="1"/>
</dbReference>
<dbReference type="Proteomes" id="UP000028623">
    <property type="component" value="Unassembled WGS sequence"/>
</dbReference>
<organism evidence="2 3">
    <name type="scientific">Epilithonimonas lactis</name>
    <dbReference type="NCBI Taxonomy" id="421072"/>
    <lineage>
        <taxon>Bacteria</taxon>
        <taxon>Pseudomonadati</taxon>
        <taxon>Bacteroidota</taxon>
        <taxon>Flavobacteriia</taxon>
        <taxon>Flavobacteriales</taxon>
        <taxon>Weeksellaceae</taxon>
        <taxon>Chryseobacterium group</taxon>
        <taxon>Epilithonimonas</taxon>
    </lineage>
</organism>
<evidence type="ECO:0000259" key="1">
    <source>
        <dbReference type="Pfam" id="PF00535"/>
    </source>
</evidence>
<reference evidence="2 3" key="1">
    <citation type="submission" date="2014-07" db="EMBL/GenBank/DDBJ databases">
        <title>Epilithonimonas lactis LMG 22401 Genome.</title>
        <authorList>
            <person name="Pipes S.E."/>
            <person name="Stropko S.J."/>
        </authorList>
    </citation>
    <scope>NUCLEOTIDE SEQUENCE [LARGE SCALE GENOMIC DNA]</scope>
    <source>
        <strain evidence="2 3">LMG 24401</strain>
    </source>
</reference>
<gene>
    <name evidence="2" type="ORF">IO89_13695</name>
</gene>
<dbReference type="CDD" id="cd00761">
    <property type="entry name" value="Glyco_tranf_GTA_type"/>
    <property type="match status" value="1"/>
</dbReference>
<dbReference type="RefSeq" id="WP_034977053.1">
    <property type="nucleotide sequence ID" value="NZ_FOFI01000001.1"/>
</dbReference>
<dbReference type="STRING" id="421072.SAMN04488097_0641"/>
<dbReference type="AlphaFoldDB" id="A0A085BFK4"/>
<dbReference type="InterPro" id="IPR001173">
    <property type="entry name" value="Glyco_trans_2-like"/>
</dbReference>
<proteinExistence type="predicted"/>
<feature type="domain" description="Glycosyltransferase 2-like" evidence="1">
    <location>
        <begin position="6"/>
        <end position="98"/>
    </location>
</feature>
<name>A0A085BFK4_9FLAO</name>